<dbReference type="AlphaFoldDB" id="A0AAW0ETV9"/>
<evidence type="ECO:0000313" key="2">
    <source>
        <dbReference type="EMBL" id="KAK7197608.1"/>
    </source>
</evidence>
<protein>
    <submittedName>
        <fullName evidence="2">Uncharacterized protein</fullName>
    </submittedName>
</protein>
<sequence>MGSCCSASGTADGAAPPAASHASPSKPIVDPTPVAPPPKPAELSSPVLPPLPMSIAEERCHGAAEVPHEAKLGVAAPPPAASSAAIAGPPAAQSDRKTVSSPPSRPLPTPREVAAVEEHTNSDEDVFSAPEAEPEPVPTPAKTSVTTAAAQPHGALDLPQKSEAGVAAPAAPTDVTPERHAAATPSPRGDDDRTRGPSTAHVEEVPPTPKDKGSGVLPADDPRVLQRAPPPPPPLPAPVTPQDGAAGADEVDEADEVEHAANAVEAAAAEEDAEEDEHEDPDVNPLADIIRRQQEDKQRYPTALSTDAAEDAPLEISMGEDGSPLAPVAQTPVKEDLQRSQSPPPALAAGAGHHNNKRSDDDDDDDAAAAPGIAAATIVRPEQLDGPTSGVVYKILRHNEWLAFKETGELLGTPSDEIDGYINLATAEQAPAVAEAYHADDIQLMLLACSIEALLQAAAPDGWSEARLLAGPPLRWEASQGAELSPRLYRPLRLATDVLWRKECANAAAVADNIGAAVVLSDSGSDEEDADRGHGHLASAAGPPHVVEQPITFTDTSDIERELGAGGEREADAGDDDTLSLDRDRVYTMKNADIENKPQPIVTSALPSVALVARGHNPSEPVVVTEQHATPAMEAAESPDVAGAEVPRRMPPPLPSPDDVDGVDAASPPTRSAPQTIMSPPSA</sequence>
<name>A0AAW0ETV9_9TRYP</name>
<dbReference type="Gene3D" id="3.20.170.20">
    <property type="entry name" value="Protein of unknown function DUF952"/>
    <property type="match status" value="1"/>
</dbReference>
<feature type="region of interest" description="Disordered" evidence="1">
    <location>
        <begin position="1"/>
        <end position="368"/>
    </location>
</feature>
<proteinExistence type="predicted"/>
<evidence type="ECO:0000256" key="1">
    <source>
        <dbReference type="SAM" id="MobiDB-lite"/>
    </source>
</evidence>
<feature type="compositionally biased region" description="Low complexity" evidence="1">
    <location>
        <begin position="1"/>
        <end position="32"/>
    </location>
</feature>
<feature type="compositionally biased region" description="Pro residues" evidence="1">
    <location>
        <begin position="228"/>
        <end position="239"/>
    </location>
</feature>
<feature type="region of interest" description="Disordered" evidence="1">
    <location>
        <begin position="522"/>
        <end position="549"/>
    </location>
</feature>
<feature type="compositionally biased region" description="Basic and acidic residues" evidence="1">
    <location>
        <begin position="289"/>
        <end position="299"/>
    </location>
</feature>
<feature type="compositionally biased region" description="Acidic residues" evidence="1">
    <location>
        <begin position="268"/>
        <end position="282"/>
    </location>
</feature>
<dbReference type="InterPro" id="IPR009297">
    <property type="entry name" value="DUF952"/>
</dbReference>
<feature type="compositionally biased region" description="Low complexity" evidence="1">
    <location>
        <begin position="81"/>
        <end position="92"/>
    </location>
</feature>
<reference evidence="2 3" key="1">
    <citation type="journal article" date="2021" name="MBio">
        <title>A New Model Trypanosomatid, Novymonas esmeraldas: Genomic Perception of Its 'Candidatus Pandoraea novymonadis' Endosymbiont.</title>
        <authorList>
            <person name="Zakharova A."/>
            <person name="Saura A."/>
            <person name="Butenko A."/>
            <person name="Podesvova L."/>
            <person name="Warmusova S."/>
            <person name="Kostygov A.Y."/>
            <person name="Nenarokova A."/>
            <person name="Lukes J."/>
            <person name="Opperdoes F.R."/>
            <person name="Yurchenko V."/>
        </authorList>
    </citation>
    <scope>NUCLEOTIDE SEQUENCE [LARGE SCALE GENOMIC DNA]</scope>
    <source>
        <strain evidence="2 3">E262AT.01</strain>
    </source>
</reference>
<feature type="compositionally biased region" description="Polar residues" evidence="1">
    <location>
        <begin position="669"/>
        <end position="683"/>
    </location>
</feature>
<dbReference type="PANTHER" id="PTHR34129">
    <property type="entry name" value="BLR1139 PROTEIN"/>
    <property type="match status" value="1"/>
</dbReference>
<dbReference type="Proteomes" id="UP001430356">
    <property type="component" value="Unassembled WGS sequence"/>
</dbReference>
<evidence type="ECO:0000313" key="3">
    <source>
        <dbReference type="Proteomes" id="UP001430356"/>
    </source>
</evidence>
<accession>A0AAW0ETV9</accession>
<dbReference type="EMBL" id="JAECZO010000112">
    <property type="protein sequence ID" value="KAK7197608.1"/>
    <property type="molecule type" value="Genomic_DNA"/>
</dbReference>
<keyword evidence="3" id="KW-1185">Reference proteome</keyword>
<feature type="compositionally biased region" description="Basic and acidic residues" evidence="1">
    <location>
        <begin position="56"/>
        <end position="71"/>
    </location>
</feature>
<organism evidence="2 3">
    <name type="scientific">Novymonas esmeraldas</name>
    <dbReference type="NCBI Taxonomy" id="1808958"/>
    <lineage>
        <taxon>Eukaryota</taxon>
        <taxon>Discoba</taxon>
        <taxon>Euglenozoa</taxon>
        <taxon>Kinetoplastea</taxon>
        <taxon>Metakinetoplastina</taxon>
        <taxon>Trypanosomatida</taxon>
        <taxon>Trypanosomatidae</taxon>
        <taxon>Novymonas</taxon>
    </lineage>
</organism>
<gene>
    <name evidence="2" type="ORF">NESM_000711400</name>
</gene>
<comment type="caution">
    <text evidence="2">The sequence shown here is derived from an EMBL/GenBank/DDBJ whole genome shotgun (WGS) entry which is preliminary data.</text>
</comment>
<feature type="compositionally biased region" description="Basic and acidic residues" evidence="1">
    <location>
        <begin position="188"/>
        <end position="213"/>
    </location>
</feature>
<feature type="region of interest" description="Disordered" evidence="1">
    <location>
        <begin position="630"/>
        <end position="683"/>
    </location>
</feature>
<dbReference type="SUPFAM" id="SSF56399">
    <property type="entry name" value="ADP-ribosylation"/>
    <property type="match status" value="1"/>
</dbReference>
<dbReference type="PANTHER" id="PTHR34129:SF1">
    <property type="entry name" value="DUF952 DOMAIN-CONTAINING PROTEIN"/>
    <property type="match status" value="1"/>
</dbReference>
<dbReference type="Pfam" id="PF06108">
    <property type="entry name" value="DUF952"/>
    <property type="match status" value="1"/>
</dbReference>